<dbReference type="Proteomes" id="UP000287601">
    <property type="component" value="Chromosome"/>
</dbReference>
<dbReference type="NCBIfam" id="TIGR02858">
    <property type="entry name" value="spore_III_AA"/>
    <property type="match status" value="1"/>
</dbReference>
<dbReference type="PANTHER" id="PTHR20953">
    <property type="entry name" value="KINASE-RELATED"/>
    <property type="match status" value="1"/>
</dbReference>
<name>A0A410PVH3_9FIRM</name>
<dbReference type="InterPro" id="IPR014217">
    <property type="entry name" value="Spore_III_AA"/>
</dbReference>
<dbReference type="SMART" id="SM00382">
    <property type="entry name" value="AAA"/>
    <property type="match status" value="1"/>
</dbReference>
<evidence type="ECO:0000256" key="1">
    <source>
        <dbReference type="ARBA" id="ARBA00022741"/>
    </source>
</evidence>
<sequence>MEVLHMEKNIESILIKMPQDLEKTFRALPDAIINNAEEFRFRIGQPISILSKNEEYHISYAVDYEMLNNLINRMLNYSFYAYETELANGYITIEGGHRAGVCGKVVLEKGTVKLIKDISSLNIRCSREIIGASDECIKSILKPDGSVHNTLIVSPPKCGKTTLLRDLIRNLSCKGYRVGVCDERSEIAGSYRGNTSYDLGPRTDILDGCPKEQGIIMLIRAMSPNIIATDEIGKSADIYAIETAMCAGVNLITTIHGNSYEDVLNSAIGSLVKRGIFSCIIFLSNIPTTGSIREIIYSSPHKSGNENDNDFM</sequence>
<reference evidence="4 5" key="1">
    <citation type="submission" date="2019-01" db="EMBL/GenBank/DDBJ databases">
        <title>Draft genomes of a novel of Aminipila strains.</title>
        <authorList>
            <person name="Ma S."/>
        </authorList>
    </citation>
    <scope>NUCLEOTIDE SEQUENCE [LARGE SCALE GENOMIC DNA]</scope>
    <source>
        <strain evidence="5">JN-39</strain>
    </source>
</reference>
<dbReference type="InterPro" id="IPR027417">
    <property type="entry name" value="P-loop_NTPase"/>
</dbReference>
<dbReference type="SUPFAM" id="SSF52540">
    <property type="entry name" value="P-loop containing nucleoside triphosphate hydrolases"/>
    <property type="match status" value="1"/>
</dbReference>
<gene>
    <name evidence="4" type="primary">spoIIIAA</name>
    <name evidence="4" type="ORF">EQM06_06245</name>
</gene>
<evidence type="ECO:0000313" key="5">
    <source>
        <dbReference type="Proteomes" id="UP000287601"/>
    </source>
</evidence>
<dbReference type="KEGG" id="amij:EQM06_06245"/>
<dbReference type="AlphaFoldDB" id="A0A410PVH3"/>
<proteinExistence type="predicted"/>
<dbReference type="Gene3D" id="3.40.50.300">
    <property type="entry name" value="P-loop containing nucleotide triphosphate hydrolases"/>
    <property type="match status" value="1"/>
</dbReference>
<dbReference type="EMBL" id="CP035281">
    <property type="protein sequence ID" value="QAT42866.1"/>
    <property type="molecule type" value="Genomic_DNA"/>
</dbReference>
<organism evidence="4 5">
    <name type="scientific">Aminipila luticellarii</name>
    <dbReference type="NCBI Taxonomy" id="2507160"/>
    <lineage>
        <taxon>Bacteria</taxon>
        <taxon>Bacillati</taxon>
        <taxon>Bacillota</taxon>
        <taxon>Clostridia</taxon>
        <taxon>Peptostreptococcales</taxon>
        <taxon>Anaerovoracaceae</taxon>
        <taxon>Aminipila</taxon>
    </lineage>
</organism>
<accession>A0A410PVH3</accession>
<dbReference type="OrthoDB" id="9768243at2"/>
<protein>
    <submittedName>
        <fullName evidence="4">Stage III sporulation protein AA</fullName>
    </submittedName>
</protein>
<keyword evidence="1" id="KW-0547">Nucleotide-binding</keyword>
<evidence type="ECO:0000259" key="3">
    <source>
        <dbReference type="SMART" id="SM00382"/>
    </source>
</evidence>
<keyword evidence="5" id="KW-1185">Reference proteome</keyword>
<dbReference type="Pfam" id="PF19568">
    <property type="entry name" value="Spore_III_AA"/>
    <property type="match status" value="1"/>
</dbReference>
<evidence type="ECO:0000256" key="2">
    <source>
        <dbReference type="ARBA" id="ARBA00022840"/>
    </source>
</evidence>
<dbReference type="GO" id="GO:0005524">
    <property type="term" value="F:ATP binding"/>
    <property type="evidence" value="ECO:0007669"/>
    <property type="project" value="UniProtKB-KW"/>
</dbReference>
<dbReference type="InterPro" id="IPR003593">
    <property type="entry name" value="AAA+_ATPase"/>
</dbReference>
<dbReference type="PANTHER" id="PTHR20953:SF3">
    <property type="entry name" value="P-LOOP CONTAINING NUCLEOSIDE TRIPHOSPHATE HYDROLASES SUPERFAMILY PROTEIN"/>
    <property type="match status" value="1"/>
</dbReference>
<keyword evidence="2" id="KW-0067">ATP-binding</keyword>
<dbReference type="InterPro" id="IPR045735">
    <property type="entry name" value="Spore_III_AA_AAA+_ATPase"/>
</dbReference>
<feature type="domain" description="AAA+ ATPase" evidence="3">
    <location>
        <begin position="146"/>
        <end position="287"/>
    </location>
</feature>
<evidence type="ECO:0000313" key="4">
    <source>
        <dbReference type="EMBL" id="QAT42866.1"/>
    </source>
</evidence>